<sequence length="306" mass="35294">MIPIGQHLSVNEQIVPYKDRIGLKQYNSKKPTKWGYKLFCLAGASGIVYDFEVYCGSMEQPQNLSDISASGNVVIRLAERIPKNQNYLLSYDNWFCSPELQIQLARNGIHSVDTITNQPRPTTSRKTPFLPRIDYRRRQKGSNLDYIDRINHQVIRDQGLDRYRTARTRSERNEIGKRSVEKSDKRTGGKDCQFRKRSEKKNLIIKGMPDEEEEDAEETKKRIVRLCETLGVDIKPEVDVDEVRRLGKPAAGRQRPVLLKMTTSNKKMEILRSAKQLKGTNIWIDEDYPKGYPRGAKTPDPEIKRG</sequence>
<feature type="region of interest" description="Disordered" evidence="1">
    <location>
        <begin position="166"/>
        <end position="191"/>
    </location>
</feature>
<evidence type="ECO:0000259" key="2">
    <source>
        <dbReference type="Pfam" id="PF13843"/>
    </source>
</evidence>
<organism evidence="3 4">
    <name type="scientific">Aromia moschata</name>
    <dbReference type="NCBI Taxonomy" id="1265417"/>
    <lineage>
        <taxon>Eukaryota</taxon>
        <taxon>Metazoa</taxon>
        <taxon>Ecdysozoa</taxon>
        <taxon>Arthropoda</taxon>
        <taxon>Hexapoda</taxon>
        <taxon>Insecta</taxon>
        <taxon>Pterygota</taxon>
        <taxon>Neoptera</taxon>
        <taxon>Endopterygota</taxon>
        <taxon>Coleoptera</taxon>
        <taxon>Polyphaga</taxon>
        <taxon>Cucujiformia</taxon>
        <taxon>Chrysomeloidea</taxon>
        <taxon>Cerambycidae</taxon>
        <taxon>Cerambycinae</taxon>
        <taxon>Callichromatini</taxon>
        <taxon>Aromia</taxon>
    </lineage>
</organism>
<proteinExistence type="predicted"/>
<dbReference type="PANTHER" id="PTHR47272:SF1">
    <property type="entry name" value="PIGGYBAC TRANSPOSABLE ELEMENT-DERIVED PROTEIN 3-LIKE"/>
    <property type="match status" value="1"/>
</dbReference>
<evidence type="ECO:0000313" key="3">
    <source>
        <dbReference type="EMBL" id="KAJ8934492.1"/>
    </source>
</evidence>
<evidence type="ECO:0000313" key="4">
    <source>
        <dbReference type="Proteomes" id="UP001162162"/>
    </source>
</evidence>
<evidence type="ECO:0000256" key="1">
    <source>
        <dbReference type="SAM" id="MobiDB-lite"/>
    </source>
</evidence>
<protein>
    <recommendedName>
        <fullName evidence="2">PiggyBac transposable element-derived protein domain-containing protein</fullName>
    </recommendedName>
</protein>
<feature type="domain" description="PiggyBac transposable element-derived protein" evidence="2">
    <location>
        <begin position="3"/>
        <end position="118"/>
    </location>
</feature>
<dbReference type="PANTHER" id="PTHR47272">
    <property type="entry name" value="DDE_TNP_1_7 DOMAIN-CONTAINING PROTEIN"/>
    <property type="match status" value="1"/>
</dbReference>
<comment type="caution">
    <text evidence="3">The sequence shown here is derived from an EMBL/GenBank/DDBJ whole genome shotgun (WGS) entry which is preliminary data.</text>
</comment>
<accession>A0AAV8X6T0</accession>
<keyword evidence="4" id="KW-1185">Reference proteome</keyword>
<reference evidence="3" key="1">
    <citation type="journal article" date="2023" name="Insect Mol. Biol.">
        <title>Genome sequencing provides insights into the evolution of gene families encoding plant cell wall-degrading enzymes in longhorned beetles.</title>
        <authorList>
            <person name="Shin N.R."/>
            <person name="Okamura Y."/>
            <person name="Kirsch R."/>
            <person name="Pauchet Y."/>
        </authorList>
    </citation>
    <scope>NUCLEOTIDE SEQUENCE</scope>
    <source>
        <strain evidence="3">AMC_N1</strain>
    </source>
</reference>
<dbReference type="Proteomes" id="UP001162162">
    <property type="component" value="Unassembled WGS sequence"/>
</dbReference>
<dbReference type="Gene3D" id="3.30.70.1820">
    <property type="entry name" value="L1 transposable element, RRM domain"/>
    <property type="match status" value="1"/>
</dbReference>
<dbReference type="AlphaFoldDB" id="A0AAV8X6T0"/>
<gene>
    <name evidence="3" type="ORF">NQ318_012468</name>
</gene>
<name>A0AAV8X6T0_9CUCU</name>
<dbReference type="InterPro" id="IPR029526">
    <property type="entry name" value="PGBD"/>
</dbReference>
<dbReference type="Pfam" id="PF13843">
    <property type="entry name" value="DDE_Tnp_1_7"/>
    <property type="match status" value="1"/>
</dbReference>
<dbReference type="EMBL" id="JAPWTK010001036">
    <property type="protein sequence ID" value="KAJ8934492.1"/>
    <property type="molecule type" value="Genomic_DNA"/>
</dbReference>